<dbReference type="Proteomes" id="UP001549257">
    <property type="component" value="Unassembled WGS sequence"/>
</dbReference>
<accession>A0ABV2QUE5</accession>
<keyword evidence="1" id="KW-0285">Flavoprotein</keyword>
<dbReference type="Pfam" id="PF07992">
    <property type="entry name" value="Pyr_redox_2"/>
    <property type="match status" value="1"/>
</dbReference>
<keyword evidence="6" id="KW-1185">Reference proteome</keyword>
<organism evidence="5 6">
    <name type="scientific">Conyzicola nivalis</name>
    <dbReference type="NCBI Taxonomy" id="1477021"/>
    <lineage>
        <taxon>Bacteria</taxon>
        <taxon>Bacillati</taxon>
        <taxon>Actinomycetota</taxon>
        <taxon>Actinomycetes</taxon>
        <taxon>Micrococcales</taxon>
        <taxon>Microbacteriaceae</taxon>
        <taxon>Conyzicola</taxon>
    </lineage>
</organism>
<evidence type="ECO:0000256" key="3">
    <source>
        <dbReference type="ARBA" id="ARBA00048132"/>
    </source>
</evidence>
<dbReference type="Gene3D" id="3.50.50.60">
    <property type="entry name" value="FAD/NAD(P)-binding domain"/>
    <property type="match status" value="2"/>
</dbReference>
<evidence type="ECO:0000259" key="4">
    <source>
        <dbReference type="Pfam" id="PF07992"/>
    </source>
</evidence>
<dbReference type="PRINTS" id="PR00469">
    <property type="entry name" value="PNDRDTASEII"/>
</dbReference>
<gene>
    <name evidence="5" type="ORF">ABIE21_003636</name>
</gene>
<proteinExistence type="predicted"/>
<evidence type="ECO:0000313" key="6">
    <source>
        <dbReference type="Proteomes" id="UP001549257"/>
    </source>
</evidence>
<comment type="catalytic activity">
    <reaction evidence="3">
        <text>[thioredoxin]-dithiol + NADP(+) = [thioredoxin]-disulfide + NADPH + H(+)</text>
        <dbReference type="Rhea" id="RHEA:20345"/>
        <dbReference type="Rhea" id="RHEA-COMP:10698"/>
        <dbReference type="Rhea" id="RHEA-COMP:10700"/>
        <dbReference type="ChEBI" id="CHEBI:15378"/>
        <dbReference type="ChEBI" id="CHEBI:29950"/>
        <dbReference type="ChEBI" id="CHEBI:50058"/>
        <dbReference type="ChEBI" id="CHEBI:57783"/>
        <dbReference type="ChEBI" id="CHEBI:58349"/>
        <dbReference type="EC" id="1.8.1.9"/>
    </reaction>
</comment>
<feature type="domain" description="FAD/NAD(P)-binding" evidence="4">
    <location>
        <begin position="22"/>
        <end position="300"/>
    </location>
</feature>
<comment type="caution">
    <text evidence="5">The sequence shown here is derived from an EMBL/GenBank/DDBJ whole genome shotgun (WGS) entry which is preliminary data.</text>
</comment>
<reference evidence="5 6" key="1">
    <citation type="submission" date="2024-06" db="EMBL/GenBank/DDBJ databases">
        <title>Sorghum-associated microbial communities from plants grown in Nebraska, USA.</title>
        <authorList>
            <person name="Schachtman D."/>
        </authorList>
    </citation>
    <scope>NUCLEOTIDE SEQUENCE [LARGE SCALE GENOMIC DNA]</scope>
    <source>
        <strain evidence="5 6">2857</strain>
    </source>
</reference>
<dbReference type="EMBL" id="JBEPSJ010000006">
    <property type="protein sequence ID" value="MET4584098.1"/>
    <property type="molecule type" value="Genomic_DNA"/>
</dbReference>
<evidence type="ECO:0000256" key="2">
    <source>
        <dbReference type="ARBA" id="ARBA00023002"/>
    </source>
</evidence>
<dbReference type="InterPro" id="IPR036188">
    <property type="entry name" value="FAD/NAD-bd_sf"/>
</dbReference>
<protein>
    <submittedName>
        <fullName evidence="5">Thioredoxin reductase</fullName>
    </submittedName>
</protein>
<dbReference type="SUPFAM" id="SSF51905">
    <property type="entry name" value="FAD/NAD(P)-binding domain"/>
    <property type="match status" value="1"/>
</dbReference>
<keyword evidence="2" id="KW-0560">Oxidoreductase</keyword>
<dbReference type="InterPro" id="IPR050097">
    <property type="entry name" value="Ferredoxin-NADP_redctase_2"/>
</dbReference>
<dbReference type="PANTHER" id="PTHR48105">
    <property type="entry name" value="THIOREDOXIN REDUCTASE 1-RELATED-RELATED"/>
    <property type="match status" value="1"/>
</dbReference>
<evidence type="ECO:0000256" key="1">
    <source>
        <dbReference type="ARBA" id="ARBA00022630"/>
    </source>
</evidence>
<evidence type="ECO:0000313" key="5">
    <source>
        <dbReference type="EMBL" id="MET4584098.1"/>
    </source>
</evidence>
<sequence length="313" mass="32529">MTLEGGLESSASLEGAAALEREVVVVGAGPAGLSAALNLVRARRSTLVLDSNRPRNAATFASHGYVSRDGISPLELRRLGREELEAYPEASFAKAVVSNVTRIDGGFAVAYGASVVTTSTIVISTGLTEKFPALPSLRQFYGTSAHSCVECDAYEYADQPIALIGETDDLAARALVLSQWSRDLIVFTNGVGVVTPEDEAMLGERGIRVERRELADVAGDRSGITGVALADGETVPRAAVFVRPVYAPNLAYVSELGLEFDADGYLVVDGGGRTSVPGVYAAGDSTAPGPQQLIVAAGAGAKVAAALNRDMLI</sequence>
<dbReference type="PRINTS" id="PR00368">
    <property type="entry name" value="FADPNR"/>
</dbReference>
<dbReference type="InterPro" id="IPR023753">
    <property type="entry name" value="FAD/NAD-binding_dom"/>
</dbReference>
<name>A0ABV2QUE5_9MICO</name>